<evidence type="ECO:0000256" key="1">
    <source>
        <dbReference type="SAM" id="MobiDB-lite"/>
    </source>
</evidence>
<reference evidence="2" key="2">
    <citation type="submission" date="2021-03" db="UniProtKB">
        <authorList>
            <consortium name="EnsemblPlants"/>
        </authorList>
    </citation>
    <scope>IDENTIFICATION</scope>
</reference>
<feature type="compositionally biased region" description="Polar residues" evidence="1">
    <location>
        <begin position="197"/>
        <end position="207"/>
    </location>
</feature>
<dbReference type="OMA" id="AWYQHNS"/>
<dbReference type="EMBL" id="UZAU01000723">
    <property type="status" value="NOT_ANNOTATED_CDS"/>
    <property type="molecule type" value="Genomic_DNA"/>
</dbReference>
<feature type="region of interest" description="Disordered" evidence="1">
    <location>
        <begin position="181"/>
        <end position="207"/>
    </location>
</feature>
<evidence type="ECO:0000313" key="2">
    <source>
        <dbReference type="EnsemblPlants" id="cds.evm.model.09.411"/>
    </source>
</evidence>
<accession>A0A803QG41</accession>
<gene>
    <name evidence="2" type="primary">LOC115697758</name>
</gene>
<dbReference type="AlphaFoldDB" id="A0A803QG41"/>
<dbReference type="RefSeq" id="XP_030480740.1">
    <property type="nucleotide sequence ID" value="XM_030624880.2"/>
</dbReference>
<dbReference type="PANTHER" id="PTHR34665:SF4">
    <property type="entry name" value="DUF3741 DOMAIN-CONTAINING PROTEIN"/>
    <property type="match status" value="1"/>
</dbReference>
<keyword evidence="3" id="KW-1185">Reference proteome</keyword>
<dbReference type="PANTHER" id="PTHR34665">
    <property type="entry name" value="DUF3741 DOMAIN-CONTAINING PROTEIN"/>
    <property type="match status" value="1"/>
</dbReference>
<dbReference type="GeneID" id="115697758"/>
<protein>
    <submittedName>
        <fullName evidence="2">Uncharacterized protein</fullName>
    </submittedName>
</protein>
<dbReference type="Proteomes" id="UP000596661">
    <property type="component" value="Chromosome 9"/>
</dbReference>
<dbReference type="KEGG" id="csav:115697758"/>
<name>A0A803QG41_CANSA</name>
<organism evidence="2 3">
    <name type="scientific">Cannabis sativa</name>
    <name type="common">Hemp</name>
    <name type="synonym">Marijuana</name>
    <dbReference type="NCBI Taxonomy" id="3483"/>
    <lineage>
        <taxon>Eukaryota</taxon>
        <taxon>Viridiplantae</taxon>
        <taxon>Streptophyta</taxon>
        <taxon>Embryophyta</taxon>
        <taxon>Tracheophyta</taxon>
        <taxon>Spermatophyta</taxon>
        <taxon>Magnoliopsida</taxon>
        <taxon>eudicotyledons</taxon>
        <taxon>Gunneridae</taxon>
        <taxon>Pentapetalae</taxon>
        <taxon>rosids</taxon>
        <taxon>fabids</taxon>
        <taxon>Rosales</taxon>
        <taxon>Cannabaceae</taxon>
        <taxon>Cannabis</taxon>
    </lineage>
</organism>
<dbReference type="EnsemblPlants" id="evm.model.09.411">
    <property type="protein sequence ID" value="cds.evm.model.09.411"/>
    <property type="gene ID" value="evm.TU.09.411"/>
</dbReference>
<dbReference type="Gramene" id="evm.model.09.411">
    <property type="protein sequence ID" value="cds.evm.model.09.411"/>
    <property type="gene ID" value="evm.TU.09.411"/>
</dbReference>
<dbReference type="OrthoDB" id="1880786at2759"/>
<proteinExistence type="predicted"/>
<evidence type="ECO:0000313" key="3">
    <source>
        <dbReference type="Proteomes" id="UP000596661"/>
    </source>
</evidence>
<sequence>MSMCIWISIFPPFTINILNSPYPSSMDKNKGKGTNTPPDESAVVKAAAWAWYHHGSGSEGGNSAREYDVAMMARHVPRPSRYKQEATKLRGNVDHDVSSKPTVECLSLFDSYELRRISMQLDSLMDCSNDEESFSDNDSVISSSSRNKKKMNLKKVIRGFWVRHAVAVCSTGEDQVVDLNKRPGYRHRPSRPVTRMHASSNKSPLEL</sequence>
<reference evidence="2" key="1">
    <citation type="submission" date="2018-11" db="EMBL/GenBank/DDBJ databases">
        <authorList>
            <person name="Grassa J C."/>
        </authorList>
    </citation>
    <scope>NUCLEOTIDE SEQUENCE [LARGE SCALE GENOMIC DNA]</scope>
</reference>